<dbReference type="FunFam" id="3.30.160.60:FF:002343">
    <property type="entry name" value="Zinc finger protein 33A"/>
    <property type="match status" value="1"/>
</dbReference>
<feature type="domain" description="C2H2-type" evidence="9">
    <location>
        <begin position="161"/>
        <end position="193"/>
    </location>
</feature>
<sequence>MDPRKSNMVSILNNDDNPSFAVRPSKSLKYRPQSVTYTNQQVHQWPSQNGYYRNVRGDQDILSAGSSSVYRPDPASHHSNGMSQSPEHLMYPYGHQAAPTYSINPYASTSRRNSHYSSIDKLSIESITHSDISHGQSPSPQSSLSGAGEIPTTKVNKKNKYPCPYAVSHSCTATFTTSGHAARHGKKHTGEKGVHCPICNKAFTRKDNMKQHRRTHRLSISSEVSLKNGDEEATPVEWNRRRQYDRDDYLSIESPISPIADDRSEQNSSRSTSRSHGGQSYSSVTDVSRGEPMRNSSTASRSDSITGGLDALAIAAAKSKMDAYRR</sequence>
<dbReference type="GO" id="GO:0000978">
    <property type="term" value="F:RNA polymerase II cis-regulatory region sequence-specific DNA binding"/>
    <property type="evidence" value="ECO:0007669"/>
    <property type="project" value="InterPro"/>
</dbReference>
<dbReference type="InterPro" id="IPR051059">
    <property type="entry name" value="VerF-like"/>
</dbReference>
<dbReference type="SMART" id="SM00355">
    <property type="entry name" value="ZnF_C2H2"/>
    <property type="match status" value="1"/>
</dbReference>
<feature type="region of interest" description="Disordered" evidence="8">
    <location>
        <begin position="1"/>
        <end position="24"/>
    </location>
</feature>
<feature type="compositionally biased region" description="Low complexity" evidence="8">
    <location>
        <begin position="266"/>
        <end position="275"/>
    </location>
</feature>
<dbReference type="Proteomes" id="UP000223968">
    <property type="component" value="Unassembled WGS sequence"/>
</dbReference>
<reference evidence="10 11" key="1">
    <citation type="submission" date="2017-10" db="EMBL/GenBank/DDBJ databases">
        <title>Comparative genomics in systemic dimorphic fungi from Ajellomycetaceae.</title>
        <authorList>
            <person name="Munoz J.F."/>
            <person name="Mcewen J.G."/>
            <person name="Clay O.K."/>
            <person name="Cuomo C.A."/>
        </authorList>
    </citation>
    <scope>NUCLEOTIDE SEQUENCE [LARGE SCALE GENOMIC DNA]</scope>
    <source>
        <strain evidence="10 11">UAMH5409</strain>
    </source>
</reference>
<evidence type="ECO:0000256" key="1">
    <source>
        <dbReference type="ARBA" id="ARBA00004123"/>
    </source>
</evidence>
<dbReference type="PANTHER" id="PTHR40626">
    <property type="entry name" value="MIP31509P"/>
    <property type="match status" value="1"/>
</dbReference>
<dbReference type="InterPro" id="IPR036236">
    <property type="entry name" value="Znf_C2H2_sf"/>
</dbReference>
<feature type="domain" description="C2H2-type" evidence="9">
    <location>
        <begin position="194"/>
        <end position="216"/>
    </location>
</feature>
<feature type="compositionally biased region" description="Polar residues" evidence="8">
    <location>
        <begin position="77"/>
        <end position="86"/>
    </location>
</feature>
<name>A0A2B7Y402_9EURO</name>
<dbReference type="GO" id="GO:0008270">
    <property type="term" value="F:zinc ion binding"/>
    <property type="evidence" value="ECO:0007669"/>
    <property type="project" value="UniProtKB-KW"/>
</dbReference>
<evidence type="ECO:0000313" key="11">
    <source>
        <dbReference type="Proteomes" id="UP000223968"/>
    </source>
</evidence>
<keyword evidence="6" id="KW-0539">Nucleus</keyword>
<keyword evidence="3" id="KW-0677">Repeat</keyword>
<dbReference type="STRING" id="1447875.A0A2B7Y402"/>
<dbReference type="OrthoDB" id="6365676at2759"/>
<gene>
    <name evidence="10" type="ORF">AJ79_02354</name>
</gene>
<evidence type="ECO:0000256" key="4">
    <source>
        <dbReference type="ARBA" id="ARBA00022771"/>
    </source>
</evidence>
<protein>
    <recommendedName>
        <fullName evidence="9">C2H2-type domain-containing protein</fullName>
    </recommendedName>
</protein>
<keyword evidence="11" id="KW-1185">Reference proteome</keyword>
<dbReference type="PROSITE" id="PS00028">
    <property type="entry name" value="ZINC_FINGER_C2H2_1"/>
    <property type="match status" value="1"/>
</dbReference>
<evidence type="ECO:0000256" key="6">
    <source>
        <dbReference type="ARBA" id="ARBA00023242"/>
    </source>
</evidence>
<feature type="region of interest" description="Disordered" evidence="8">
    <location>
        <begin position="64"/>
        <end position="92"/>
    </location>
</feature>
<keyword evidence="5" id="KW-0862">Zinc</keyword>
<feature type="compositionally biased region" description="Polar residues" evidence="8">
    <location>
        <begin position="7"/>
        <end position="17"/>
    </location>
</feature>
<dbReference type="PANTHER" id="PTHR40626:SF11">
    <property type="entry name" value="ZINC FINGER PROTEIN YPR022C"/>
    <property type="match status" value="1"/>
</dbReference>
<dbReference type="EMBL" id="PDNB01000024">
    <property type="protein sequence ID" value="PGH15572.1"/>
    <property type="molecule type" value="Genomic_DNA"/>
</dbReference>
<evidence type="ECO:0000256" key="5">
    <source>
        <dbReference type="ARBA" id="ARBA00022833"/>
    </source>
</evidence>
<dbReference type="InterPro" id="IPR013087">
    <property type="entry name" value="Znf_C2H2_type"/>
</dbReference>
<dbReference type="AlphaFoldDB" id="A0A2B7Y402"/>
<evidence type="ECO:0000259" key="9">
    <source>
        <dbReference type="PROSITE" id="PS50157"/>
    </source>
</evidence>
<dbReference type="GO" id="GO:0000981">
    <property type="term" value="F:DNA-binding transcription factor activity, RNA polymerase II-specific"/>
    <property type="evidence" value="ECO:0007669"/>
    <property type="project" value="InterPro"/>
</dbReference>
<keyword evidence="4 7" id="KW-0863">Zinc-finger</keyword>
<dbReference type="Gene3D" id="3.30.160.60">
    <property type="entry name" value="Classic Zinc Finger"/>
    <property type="match status" value="1"/>
</dbReference>
<evidence type="ECO:0000256" key="3">
    <source>
        <dbReference type="ARBA" id="ARBA00022737"/>
    </source>
</evidence>
<accession>A0A2B7Y402</accession>
<feature type="compositionally biased region" description="Low complexity" evidence="8">
    <location>
        <begin position="133"/>
        <end position="146"/>
    </location>
</feature>
<evidence type="ECO:0000256" key="8">
    <source>
        <dbReference type="SAM" id="MobiDB-lite"/>
    </source>
</evidence>
<dbReference type="Pfam" id="PF00096">
    <property type="entry name" value="zf-C2H2"/>
    <property type="match status" value="1"/>
</dbReference>
<feature type="compositionally biased region" description="Basic and acidic residues" evidence="8">
    <location>
        <begin position="238"/>
        <end position="249"/>
    </location>
</feature>
<feature type="compositionally biased region" description="Polar residues" evidence="8">
    <location>
        <begin position="276"/>
        <end position="286"/>
    </location>
</feature>
<keyword evidence="2" id="KW-0479">Metal-binding</keyword>
<evidence type="ECO:0000313" key="10">
    <source>
        <dbReference type="EMBL" id="PGH15572.1"/>
    </source>
</evidence>
<dbReference type="SUPFAM" id="SSF57667">
    <property type="entry name" value="beta-beta-alpha zinc fingers"/>
    <property type="match status" value="1"/>
</dbReference>
<evidence type="ECO:0000256" key="7">
    <source>
        <dbReference type="PROSITE-ProRule" id="PRU00042"/>
    </source>
</evidence>
<comment type="caution">
    <text evidence="10">The sequence shown here is derived from an EMBL/GenBank/DDBJ whole genome shotgun (WGS) entry which is preliminary data.</text>
</comment>
<comment type="subcellular location">
    <subcellularLocation>
        <location evidence="1">Nucleus</location>
    </subcellularLocation>
</comment>
<feature type="region of interest" description="Disordered" evidence="8">
    <location>
        <begin position="130"/>
        <end position="159"/>
    </location>
</feature>
<dbReference type="PROSITE" id="PS50157">
    <property type="entry name" value="ZINC_FINGER_C2H2_2"/>
    <property type="match status" value="2"/>
</dbReference>
<dbReference type="GO" id="GO:0005634">
    <property type="term" value="C:nucleus"/>
    <property type="evidence" value="ECO:0007669"/>
    <property type="project" value="UniProtKB-SubCell"/>
</dbReference>
<feature type="compositionally biased region" description="Polar residues" evidence="8">
    <location>
        <begin position="294"/>
        <end position="305"/>
    </location>
</feature>
<evidence type="ECO:0000256" key="2">
    <source>
        <dbReference type="ARBA" id="ARBA00022723"/>
    </source>
</evidence>
<proteinExistence type="predicted"/>
<organism evidence="10 11">
    <name type="scientific">Helicocarpus griseus UAMH5409</name>
    <dbReference type="NCBI Taxonomy" id="1447875"/>
    <lineage>
        <taxon>Eukaryota</taxon>
        <taxon>Fungi</taxon>
        <taxon>Dikarya</taxon>
        <taxon>Ascomycota</taxon>
        <taxon>Pezizomycotina</taxon>
        <taxon>Eurotiomycetes</taxon>
        <taxon>Eurotiomycetidae</taxon>
        <taxon>Onygenales</taxon>
        <taxon>Ajellomycetaceae</taxon>
        <taxon>Helicocarpus</taxon>
    </lineage>
</organism>
<feature type="region of interest" description="Disordered" evidence="8">
    <location>
        <begin position="207"/>
        <end position="308"/>
    </location>
</feature>
<dbReference type="GO" id="GO:0000785">
    <property type="term" value="C:chromatin"/>
    <property type="evidence" value="ECO:0007669"/>
    <property type="project" value="TreeGrafter"/>
</dbReference>